<organism evidence="1">
    <name type="scientific">Anguilla anguilla</name>
    <name type="common">European freshwater eel</name>
    <name type="synonym">Muraena anguilla</name>
    <dbReference type="NCBI Taxonomy" id="7936"/>
    <lineage>
        <taxon>Eukaryota</taxon>
        <taxon>Metazoa</taxon>
        <taxon>Chordata</taxon>
        <taxon>Craniata</taxon>
        <taxon>Vertebrata</taxon>
        <taxon>Euteleostomi</taxon>
        <taxon>Actinopterygii</taxon>
        <taxon>Neopterygii</taxon>
        <taxon>Teleostei</taxon>
        <taxon>Anguilliformes</taxon>
        <taxon>Anguillidae</taxon>
        <taxon>Anguilla</taxon>
    </lineage>
</organism>
<reference evidence="1" key="2">
    <citation type="journal article" date="2015" name="Fish Shellfish Immunol.">
        <title>Early steps in the European eel (Anguilla anguilla)-Vibrio vulnificus interaction in the gills: Role of the RtxA13 toxin.</title>
        <authorList>
            <person name="Callol A."/>
            <person name="Pajuelo D."/>
            <person name="Ebbesson L."/>
            <person name="Teles M."/>
            <person name="MacKenzie S."/>
            <person name="Amaro C."/>
        </authorList>
    </citation>
    <scope>NUCLEOTIDE SEQUENCE</scope>
</reference>
<name>A0A0E9WUR9_ANGAN</name>
<dbReference type="AlphaFoldDB" id="A0A0E9WUR9"/>
<sequence length="38" mass="4351">MWRREGFLRASGLGCLLVKLGLAVTEVKFNRLWSRLSS</sequence>
<accession>A0A0E9WUR9</accession>
<dbReference type="EMBL" id="GBXM01014413">
    <property type="protein sequence ID" value="JAH94164.1"/>
    <property type="molecule type" value="Transcribed_RNA"/>
</dbReference>
<proteinExistence type="predicted"/>
<protein>
    <submittedName>
        <fullName evidence="1">Uncharacterized protein</fullName>
    </submittedName>
</protein>
<reference evidence="1" key="1">
    <citation type="submission" date="2014-11" db="EMBL/GenBank/DDBJ databases">
        <authorList>
            <person name="Amaro Gonzalez C."/>
        </authorList>
    </citation>
    <scope>NUCLEOTIDE SEQUENCE</scope>
</reference>
<evidence type="ECO:0000313" key="1">
    <source>
        <dbReference type="EMBL" id="JAH94164.1"/>
    </source>
</evidence>